<dbReference type="KEGG" id="pbr:PB2503_08104"/>
<keyword evidence="2" id="KW-1185">Reference proteome</keyword>
<evidence type="ECO:0000313" key="1">
    <source>
        <dbReference type="EMBL" id="ADM09676.1"/>
    </source>
</evidence>
<protein>
    <submittedName>
        <fullName evidence="1">Uncharacterized protein</fullName>
    </submittedName>
</protein>
<dbReference type="STRING" id="314260.PB2503_08104"/>
<accession>E0THR9</accession>
<sequence>MGSTATIRIGERQVGLSLTLGALAEIEDALGAPSLSELAVKLANPSAGQLLVILKALMRAAGDEDAFDRLEGEGVNLREVLAAIAALFRDGLGGPLPGKSTQTRLAGVAG</sequence>
<dbReference type="EMBL" id="CP002156">
    <property type="protein sequence ID" value="ADM09676.1"/>
    <property type="molecule type" value="Genomic_DNA"/>
</dbReference>
<reference evidence="1 2" key="2">
    <citation type="journal article" date="2011" name="J. Bacteriol.">
        <title>Complete genome sequence of strain HTCC2503T of Parvularcula bermudensis, the type species of the order "Parvularculales" in the class Alphaproteobacteria.</title>
        <authorList>
            <person name="Oh H.M."/>
            <person name="Kang I."/>
            <person name="Vergin K.L."/>
            <person name="Kang D."/>
            <person name="Rhee K.H."/>
            <person name="Giovannoni S.J."/>
            <person name="Cho J.C."/>
        </authorList>
    </citation>
    <scope>NUCLEOTIDE SEQUENCE [LARGE SCALE GENOMIC DNA]</scope>
    <source>
        <strain evidence="2">ATCC BAA-594 / HTCC2503 / KCTC 12087</strain>
    </source>
</reference>
<dbReference type="HOGENOM" id="CLU_164764_0_1_5"/>
<dbReference type="Pfam" id="PF11836">
    <property type="entry name" value="Phage_TAC_11"/>
    <property type="match status" value="1"/>
</dbReference>
<dbReference type="InterPro" id="IPR021791">
    <property type="entry name" value="Phage_TAC_11"/>
</dbReference>
<reference evidence="2" key="1">
    <citation type="submission" date="2010-08" db="EMBL/GenBank/DDBJ databases">
        <title>Genome sequence of Parvularcula bermudensis HTCC2503.</title>
        <authorList>
            <person name="Kang D.-M."/>
            <person name="Oh H.-M."/>
            <person name="Cho J.-C."/>
        </authorList>
    </citation>
    <scope>NUCLEOTIDE SEQUENCE [LARGE SCALE GENOMIC DNA]</scope>
    <source>
        <strain evidence="2">ATCC BAA-594 / HTCC2503 / KCTC 12087</strain>
    </source>
</reference>
<dbReference type="AlphaFoldDB" id="E0THR9"/>
<proteinExistence type="predicted"/>
<dbReference type="RefSeq" id="WP_013300650.1">
    <property type="nucleotide sequence ID" value="NC_014414.1"/>
</dbReference>
<gene>
    <name evidence="1" type="ordered locus">PB2503_08104</name>
</gene>
<organism evidence="1 2">
    <name type="scientific">Parvularcula bermudensis (strain ATCC BAA-594 / HTCC2503 / KCTC 12087)</name>
    <dbReference type="NCBI Taxonomy" id="314260"/>
    <lineage>
        <taxon>Bacteria</taxon>
        <taxon>Pseudomonadati</taxon>
        <taxon>Pseudomonadota</taxon>
        <taxon>Alphaproteobacteria</taxon>
        <taxon>Parvularculales</taxon>
        <taxon>Parvularculaceae</taxon>
        <taxon>Parvularcula</taxon>
    </lineage>
</organism>
<name>E0THR9_PARBH</name>
<dbReference type="OrthoDB" id="7206814at2"/>
<evidence type="ECO:0000313" key="2">
    <source>
        <dbReference type="Proteomes" id="UP000001302"/>
    </source>
</evidence>
<dbReference type="Proteomes" id="UP000001302">
    <property type="component" value="Chromosome"/>
</dbReference>